<sequence>MAEPKRLGRQTPTQSVILPYDKTYGEEAIKLYETSKRKAQDWQKLLIYDLLSYDDEKLWVHSKFGYAVSRRNGKNEVITIREIYGLIKGERILHTAHRTPTSSSAFSRLYDIMVKAGYKEKEDFIVTRQYGLEKIEMIEGGGLASFRTRTSKGGLGEGYDLLIIDEAQEYQNDQETTLKYVVSSSPNPQTIFCGTPPTMVSSGTVFTHMRENTLAGKTSNTGWAEWSVESMTDVNDVEAWYETNPSLGTILTERKIRDEIGEDELDFNIQRLGYWTKLNLKSDISESQWKELQVDKLPKFKGKLYAGIRFGADGKNVALSVAVKTTNDLIFVESIDCQPQRNGLGWLTRFLKQADLQNVVIDGASGQQLLADAMKEAGIKKEPIFPKVSEVIEANALFQQCLDQKLICHKGQPSLTQSVSNVQRRAIGSNGGFGFKSIKDTVDVSLMESMIFAFWSCKKTKERRKQKVFY</sequence>
<protein>
    <submittedName>
        <fullName evidence="1">Putative phage terminase, large subunit</fullName>
    </submittedName>
</protein>
<comment type="caution">
    <text evidence="1">The sequence shown here is derived from an EMBL/GenBank/DDBJ whole genome shotgun (WGS) entry which is preliminary data.</text>
</comment>
<keyword evidence="2" id="KW-1185">Reference proteome</keyword>
<organism evidence="1 2">
    <name type="scientific">Solobacterium moorei F0204</name>
    <dbReference type="NCBI Taxonomy" id="706433"/>
    <lineage>
        <taxon>Bacteria</taxon>
        <taxon>Bacillati</taxon>
        <taxon>Bacillota</taxon>
        <taxon>Erysipelotrichia</taxon>
        <taxon>Erysipelotrichales</taxon>
        <taxon>Erysipelotrichaceae</taxon>
        <taxon>Solobacterium</taxon>
    </lineage>
</organism>
<accession>E7MNZ6</accession>
<name>E7MNZ6_9FIRM</name>
<dbReference type="RefSeq" id="WP_006526084.1">
    <property type="nucleotide sequence ID" value="NZ_GL637664.1"/>
</dbReference>
<dbReference type="AlphaFoldDB" id="E7MNZ6"/>
<dbReference type="EMBL" id="AECQ01000027">
    <property type="protein sequence ID" value="EFW24177.1"/>
    <property type="molecule type" value="Genomic_DNA"/>
</dbReference>
<dbReference type="InterPro" id="IPR027417">
    <property type="entry name" value="P-loop_NTPase"/>
</dbReference>
<proteinExistence type="predicted"/>
<evidence type="ECO:0000313" key="2">
    <source>
        <dbReference type="Proteomes" id="UP000004097"/>
    </source>
</evidence>
<gene>
    <name evidence="1" type="ORF">HMPREF9430_01267</name>
</gene>
<evidence type="ECO:0000313" key="1">
    <source>
        <dbReference type="EMBL" id="EFW24177.1"/>
    </source>
</evidence>
<dbReference type="Gene3D" id="3.40.50.300">
    <property type="entry name" value="P-loop containing nucleotide triphosphate hydrolases"/>
    <property type="match status" value="1"/>
</dbReference>
<reference evidence="1 2" key="1">
    <citation type="submission" date="2010-08" db="EMBL/GenBank/DDBJ databases">
        <authorList>
            <person name="Weinstock G."/>
            <person name="Sodergren E."/>
            <person name="Clifton S."/>
            <person name="Fulton L."/>
            <person name="Fulton B."/>
            <person name="Courtney L."/>
            <person name="Fronick C."/>
            <person name="Harrison M."/>
            <person name="Strong C."/>
            <person name="Farmer C."/>
            <person name="Delahaunty K."/>
            <person name="Markovic C."/>
            <person name="Hall O."/>
            <person name="Minx P."/>
            <person name="Tomlinson C."/>
            <person name="Mitreva M."/>
            <person name="Hou S."/>
            <person name="Chen J."/>
            <person name="Wollam A."/>
            <person name="Pepin K.H."/>
            <person name="Johnson M."/>
            <person name="Bhonagiri V."/>
            <person name="Zhang X."/>
            <person name="Suruliraj S."/>
            <person name="Warren W."/>
            <person name="Chinwalla A."/>
            <person name="Mardis E.R."/>
            <person name="Wilson R.K."/>
        </authorList>
    </citation>
    <scope>NUCLEOTIDE SEQUENCE [LARGE SCALE GENOMIC DNA]</scope>
    <source>
        <strain evidence="1 2">F0204</strain>
    </source>
</reference>
<dbReference type="eggNOG" id="COG4626">
    <property type="taxonomic scope" value="Bacteria"/>
</dbReference>
<dbReference type="STRING" id="706433.HMPREF9430_01267"/>
<dbReference type="Proteomes" id="UP000004097">
    <property type="component" value="Unassembled WGS sequence"/>
</dbReference>
<dbReference type="OrthoDB" id="9760250at2"/>
<dbReference type="HOGENOM" id="CLU_030716_0_0_9"/>